<dbReference type="Gene3D" id="3.80.10.10">
    <property type="entry name" value="Ribonuclease Inhibitor"/>
    <property type="match status" value="1"/>
</dbReference>
<keyword evidence="1" id="KW-0433">Leucine-rich repeat</keyword>
<dbReference type="InterPro" id="IPR052574">
    <property type="entry name" value="CDIRP"/>
</dbReference>
<organism evidence="3 4">
    <name type="scientific">Bacteroides finegoldii</name>
    <dbReference type="NCBI Taxonomy" id="338188"/>
    <lineage>
        <taxon>Bacteria</taxon>
        <taxon>Pseudomonadati</taxon>
        <taxon>Bacteroidota</taxon>
        <taxon>Bacteroidia</taxon>
        <taxon>Bacteroidales</taxon>
        <taxon>Bacteroidaceae</taxon>
        <taxon>Bacteroides</taxon>
    </lineage>
</organism>
<evidence type="ECO:0000256" key="2">
    <source>
        <dbReference type="ARBA" id="ARBA00022737"/>
    </source>
</evidence>
<dbReference type="AlphaFoldDB" id="A0A173XMQ3"/>
<sequence>MPRMKSLALNSISGTRKLDLNTFCPNVESINIGSLADLERLEIGNCSRLRSIQIYSNPKLTSIEFGSHPETESLYCSYNGLSSLSLKSLPALRNIDLSSNERLSRLELNEETSISAILIQGCAFQSITDILKCCSSLRELSCSYNKLTELDLSGCSNISELRCEHNQLTRLMVPQGSLLEHLYCHSNQLDEDALNTLFDSLGQVVNPAIYYPTSLRQYRISFNDDPGADDCNRSILNDKNWIVENK</sequence>
<accession>A0A173XMQ3</accession>
<dbReference type="PANTHER" id="PTHR47566">
    <property type="match status" value="1"/>
</dbReference>
<dbReference type="InterPro" id="IPR032675">
    <property type="entry name" value="LRR_dom_sf"/>
</dbReference>
<reference evidence="3 4" key="1">
    <citation type="submission" date="2015-09" db="EMBL/GenBank/DDBJ databases">
        <authorList>
            <consortium name="Pathogen Informatics"/>
        </authorList>
    </citation>
    <scope>NUCLEOTIDE SEQUENCE [LARGE SCALE GENOMIC DNA]</scope>
    <source>
        <strain evidence="3 4">2789STDY5608840</strain>
    </source>
</reference>
<evidence type="ECO:0000313" key="4">
    <source>
        <dbReference type="Proteomes" id="UP000095517"/>
    </source>
</evidence>
<gene>
    <name evidence="3" type="primary">inlJ</name>
    <name evidence="3" type="ORF">ERS852397_00367</name>
</gene>
<dbReference type="GO" id="GO:0035591">
    <property type="term" value="F:signaling adaptor activity"/>
    <property type="evidence" value="ECO:0007669"/>
    <property type="project" value="TreeGrafter"/>
</dbReference>
<evidence type="ECO:0000313" key="3">
    <source>
        <dbReference type="EMBL" id="CUN52500.1"/>
    </source>
</evidence>
<dbReference type="RefSeq" id="WP_342763698.1">
    <property type="nucleotide sequence ID" value="NZ_CATXTD010000048.1"/>
</dbReference>
<dbReference type="PANTHER" id="PTHR47566:SF1">
    <property type="entry name" value="PROTEIN NUD1"/>
    <property type="match status" value="1"/>
</dbReference>
<dbReference type="Proteomes" id="UP000095517">
    <property type="component" value="Unassembled WGS sequence"/>
</dbReference>
<dbReference type="EMBL" id="CYZH01000002">
    <property type="protein sequence ID" value="CUN52500.1"/>
    <property type="molecule type" value="Genomic_DNA"/>
</dbReference>
<dbReference type="SUPFAM" id="SSF52058">
    <property type="entry name" value="L domain-like"/>
    <property type="match status" value="1"/>
</dbReference>
<name>A0A173XMQ3_9BACE</name>
<keyword evidence="2" id="KW-0677">Repeat</keyword>
<evidence type="ECO:0000256" key="1">
    <source>
        <dbReference type="ARBA" id="ARBA00022614"/>
    </source>
</evidence>
<protein>
    <submittedName>
        <fullName evidence="3">Internalin-J</fullName>
    </submittedName>
</protein>
<dbReference type="STRING" id="338188.ERS852397_00367"/>
<proteinExistence type="predicted"/>